<evidence type="ECO:0000313" key="4">
    <source>
        <dbReference type="Proteomes" id="UP000051494"/>
    </source>
</evidence>
<dbReference type="Gene3D" id="3.40.250.10">
    <property type="entry name" value="Rhodanese-like domain"/>
    <property type="match status" value="1"/>
</dbReference>
<dbReference type="RefSeq" id="WP_057624340.1">
    <property type="nucleotide sequence ID" value="NZ_LKHV02000001.1"/>
</dbReference>
<dbReference type="SMART" id="SM00450">
    <property type="entry name" value="RHOD"/>
    <property type="match status" value="1"/>
</dbReference>
<keyword evidence="1" id="KW-0472">Membrane</keyword>
<accession>A0AAE3L7B6</accession>
<dbReference type="CDD" id="cd00158">
    <property type="entry name" value="RHOD"/>
    <property type="match status" value="1"/>
</dbReference>
<evidence type="ECO:0000256" key="1">
    <source>
        <dbReference type="SAM" id="Phobius"/>
    </source>
</evidence>
<reference evidence="3" key="2">
    <citation type="submission" date="2021-06" db="EMBL/GenBank/DDBJ databases">
        <title>Genomic Description and Analysis of Intracellular Bacteria, Candidatus Berkiella cookevillensis and Candidatus Berkiella aquae.</title>
        <authorList>
            <person name="Kidane D.T."/>
            <person name="Mehari Y.T."/>
            <person name="Rice F.C."/>
            <person name="Arivett B.A."/>
            <person name="Farone A.L."/>
            <person name="Berk S.G."/>
            <person name="Farone M.B."/>
        </authorList>
    </citation>
    <scope>NUCLEOTIDE SEQUENCE</scope>
    <source>
        <strain evidence="3">CC99</strain>
    </source>
</reference>
<dbReference type="Pfam" id="PF00581">
    <property type="entry name" value="Rhodanese"/>
    <property type="match status" value="1"/>
</dbReference>
<dbReference type="SUPFAM" id="SSF52821">
    <property type="entry name" value="Rhodanese/Cell cycle control phosphatase"/>
    <property type="match status" value="1"/>
</dbReference>
<keyword evidence="1" id="KW-0812">Transmembrane</keyword>
<feature type="domain" description="Rhodanese" evidence="2">
    <location>
        <begin position="63"/>
        <end position="153"/>
    </location>
</feature>
<reference evidence="3" key="1">
    <citation type="journal article" date="2016" name="Genome Announc.">
        <title>Draft Genome Sequences of Two Novel Amoeba-Resistant Intranuclear Bacteria, 'Candidatus Berkiella cookevillensis' and 'Candidatus Berkiella aquae'.</title>
        <authorList>
            <person name="Mehari Y.T."/>
            <person name="Arivett B.A."/>
            <person name="Farone A.L."/>
            <person name="Gunderson J.H."/>
            <person name="Farone M.B."/>
        </authorList>
    </citation>
    <scope>NUCLEOTIDE SEQUENCE</scope>
    <source>
        <strain evidence="3">CC99</strain>
    </source>
</reference>
<keyword evidence="1" id="KW-1133">Transmembrane helix</keyword>
<dbReference type="EMBL" id="LKHV02000001">
    <property type="protein sequence ID" value="MCS5709665.1"/>
    <property type="molecule type" value="Genomic_DNA"/>
</dbReference>
<dbReference type="InterPro" id="IPR050229">
    <property type="entry name" value="GlpE_sulfurtransferase"/>
</dbReference>
<dbReference type="PROSITE" id="PS50206">
    <property type="entry name" value="RHODANESE_3"/>
    <property type="match status" value="1"/>
</dbReference>
<proteinExistence type="predicted"/>
<dbReference type="AlphaFoldDB" id="A0AAE3L7B6"/>
<dbReference type="InterPro" id="IPR001763">
    <property type="entry name" value="Rhodanese-like_dom"/>
</dbReference>
<name>A0AAE3L7B6_9GAMM</name>
<feature type="transmembrane region" description="Helical" evidence="1">
    <location>
        <begin position="20"/>
        <end position="40"/>
    </location>
</feature>
<dbReference type="InterPro" id="IPR036873">
    <property type="entry name" value="Rhodanese-like_dom_sf"/>
</dbReference>
<gene>
    <name evidence="3" type="ORF">CC99x_012235</name>
</gene>
<dbReference type="Proteomes" id="UP000051494">
    <property type="component" value="Unassembled WGS sequence"/>
</dbReference>
<comment type="caution">
    <text evidence="3">The sequence shown here is derived from an EMBL/GenBank/DDBJ whole genome shotgun (WGS) entry which is preliminary data.</text>
</comment>
<evidence type="ECO:0000313" key="3">
    <source>
        <dbReference type="EMBL" id="MCS5709665.1"/>
    </source>
</evidence>
<protein>
    <submittedName>
        <fullName evidence="3">Rhodanese-like domain-containing protein</fullName>
    </submittedName>
</protein>
<organism evidence="3 4">
    <name type="scientific">Candidatus Berkiella cookevillensis</name>
    <dbReference type="NCBI Taxonomy" id="437022"/>
    <lineage>
        <taxon>Bacteria</taxon>
        <taxon>Pseudomonadati</taxon>
        <taxon>Pseudomonadota</taxon>
        <taxon>Gammaproteobacteria</taxon>
        <taxon>Candidatus Berkiellales</taxon>
        <taxon>Candidatus Berkiellaceae</taxon>
        <taxon>Candidatus Berkiella</taxon>
    </lineage>
</organism>
<evidence type="ECO:0000259" key="2">
    <source>
        <dbReference type="PROSITE" id="PS50206"/>
    </source>
</evidence>
<dbReference type="PANTHER" id="PTHR43031:SF18">
    <property type="entry name" value="RHODANESE-RELATED SULFURTRANSFERASES"/>
    <property type="match status" value="1"/>
</dbReference>
<sequence>MASLLLYLLGHERMEVYWSFLLQHWALSSLFVALLVLLAVTELRNRSFGLPGLAPNELVNLMNHSRAVVIDVREKQIFEQGHILGAIHMMQSELEERKKTLTKYKSRPIVVVCENGAQSPKIGQWFLAQGFTDVYFLKGGLNQWRSENLPVSKH</sequence>
<keyword evidence="4" id="KW-1185">Reference proteome</keyword>
<dbReference type="PANTHER" id="PTHR43031">
    <property type="entry name" value="FAD-DEPENDENT OXIDOREDUCTASE"/>
    <property type="match status" value="1"/>
</dbReference>